<dbReference type="PROSITE" id="PS51257">
    <property type="entry name" value="PROKAR_LIPOPROTEIN"/>
    <property type="match status" value="1"/>
</dbReference>
<dbReference type="Proteomes" id="UP001164459">
    <property type="component" value="Chromosome"/>
</dbReference>
<evidence type="ECO:0000313" key="2">
    <source>
        <dbReference type="Proteomes" id="UP001164459"/>
    </source>
</evidence>
<evidence type="ECO:0000313" key="1">
    <source>
        <dbReference type="EMBL" id="WAS90615.1"/>
    </source>
</evidence>
<proteinExistence type="predicted"/>
<sequence length="117" mass="11921">MAKSYGIRSIIVGLALAFTSGGVILGSCDESRAHQVLQCIHVSSFPNYEDCHDAGAVPSTCAMTTCPEGYVLTGGGGSCAAGDRKLKALYPTDAGGFGIMCEQQGVGPIATAICCKL</sequence>
<dbReference type="EMBL" id="CP114040">
    <property type="protein sequence ID" value="WAS90615.1"/>
    <property type="molecule type" value="Genomic_DNA"/>
</dbReference>
<dbReference type="RefSeq" id="WP_269032942.1">
    <property type="nucleotide sequence ID" value="NZ_CP114040.1"/>
</dbReference>
<evidence type="ECO:0008006" key="3">
    <source>
        <dbReference type="Google" id="ProtNLM"/>
    </source>
</evidence>
<accession>A0ABY7GUH1</accession>
<protein>
    <recommendedName>
        <fullName evidence="3">Secreted protein</fullName>
    </recommendedName>
</protein>
<reference evidence="1" key="1">
    <citation type="submission" date="2022-11" db="EMBL/GenBank/DDBJ databases">
        <title>Minimal conservation of predation-associated metabolite biosynthetic gene clusters underscores biosynthetic potential of Myxococcota including descriptions for ten novel species: Archangium lansinium sp. nov., Myxococcus landrumus sp. nov., Nannocystis bai.</title>
        <authorList>
            <person name="Ahearne A."/>
            <person name="Stevens C."/>
            <person name="Dowd S."/>
        </authorList>
    </citation>
    <scope>NUCLEOTIDE SEQUENCE</scope>
    <source>
        <strain evidence="1">Fl3</strain>
    </source>
</reference>
<organism evidence="1 2">
    <name type="scientific">Nannocystis punicea</name>
    <dbReference type="NCBI Taxonomy" id="2995304"/>
    <lineage>
        <taxon>Bacteria</taxon>
        <taxon>Pseudomonadati</taxon>
        <taxon>Myxococcota</taxon>
        <taxon>Polyangia</taxon>
        <taxon>Nannocystales</taxon>
        <taxon>Nannocystaceae</taxon>
        <taxon>Nannocystis</taxon>
    </lineage>
</organism>
<keyword evidence="2" id="KW-1185">Reference proteome</keyword>
<name>A0ABY7GUH1_9BACT</name>
<gene>
    <name evidence="1" type="ORF">O0S08_30885</name>
</gene>